<dbReference type="RefSeq" id="WP_228354138.1">
    <property type="nucleotide sequence ID" value="NZ_JACEGA010000001.1"/>
</dbReference>
<feature type="transmembrane region" description="Helical" evidence="1">
    <location>
        <begin position="105"/>
        <end position="128"/>
    </location>
</feature>
<sequence>MPDLTDIELIERETYYIVCNQSHFYKVGKNEGSILVRLKNGVCINEVSQQLGLSINELLNLLKSFEDRGMIQPQEDLHLLYFRFPLLSPDHILGRLANTIRRNKTFFCFLLFIANYVITLGITMLILSHREIFKYNIFQLNIYEIIYSMLILFITLGIRELCHGLAYKYFGGYVGKLGILFVFFLPVIYCDIRGNRTQMTKVQKAITAFAGIYCNTILLSISSILFFIGIRSSYLIILLYINLITICVNLIPFIPFDGYHVLDTVFGIPDLYKKSFIGVSNVFRHCSREEKIIGFYGIANWIFIIVSLYVGVVSISGILTKI</sequence>
<accession>A0A839K3U7</accession>
<proteinExistence type="predicted"/>
<protein>
    <submittedName>
        <fullName evidence="2">Uncharacterized protein</fullName>
    </submittedName>
</protein>
<dbReference type="EMBL" id="JACEGA010000001">
    <property type="protein sequence ID" value="MBB2184575.1"/>
    <property type="molecule type" value="Genomic_DNA"/>
</dbReference>
<evidence type="ECO:0000313" key="3">
    <source>
        <dbReference type="Proteomes" id="UP000574276"/>
    </source>
</evidence>
<keyword evidence="1" id="KW-0812">Transmembrane</keyword>
<dbReference type="Proteomes" id="UP000574276">
    <property type="component" value="Unassembled WGS sequence"/>
</dbReference>
<feature type="transmembrane region" description="Helical" evidence="1">
    <location>
        <begin position="140"/>
        <end position="158"/>
    </location>
</feature>
<organism evidence="2 3">
    <name type="scientific">Variimorphobacter saccharofermentans</name>
    <dbReference type="NCBI Taxonomy" id="2755051"/>
    <lineage>
        <taxon>Bacteria</taxon>
        <taxon>Bacillati</taxon>
        <taxon>Bacillota</taxon>
        <taxon>Clostridia</taxon>
        <taxon>Lachnospirales</taxon>
        <taxon>Lachnospiraceae</taxon>
        <taxon>Variimorphobacter</taxon>
    </lineage>
</organism>
<reference evidence="2 3" key="1">
    <citation type="submission" date="2020-07" db="EMBL/GenBank/DDBJ databases">
        <title>Characterization and genome sequencing of isolate MD1, a novel member within the family Lachnospiraceae.</title>
        <authorList>
            <person name="Rettenmaier R."/>
            <person name="Di Bello L."/>
            <person name="Zinser C."/>
            <person name="Scheitz K."/>
            <person name="Liebl W."/>
            <person name="Zverlov V."/>
        </authorList>
    </citation>
    <scope>NUCLEOTIDE SEQUENCE [LARGE SCALE GENOMIC DNA]</scope>
    <source>
        <strain evidence="2 3">MD1</strain>
    </source>
</reference>
<comment type="caution">
    <text evidence="2">The sequence shown here is derived from an EMBL/GenBank/DDBJ whole genome shotgun (WGS) entry which is preliminary data.</text>
</comment>
<name>A0A839K3U7_9FIRM</name>
<feature type="transmembrane region" description="Helical" evidence="1">
    <location>
        <begin position="298"/>
        <end position="319"/>
    </location>
</feature>
<dbReference type="AlphaFoldDB" id="A0A839K3U7"/>
<evidence type="ECO:0000313" key="2">
    <source>
        <dbReference type="EMBL" id="MBB2184575.1"/>
    </source>
</evidence>
<gene>
    <name evidence="2" type="ORF">H0486_16980</name>
</gene>
<feature type="transmembrane region" description="Helical" evidence="1">
    <location>
        <begin position="209"/>
        <end position="228"/>
    </location>
</feature>
<keyword evidence="1" id="KW-0472">Membrane</keyword>
<evidence type="ECO:0000256" key="1">
    <source>
        <dbReference type="SAM" id="Phobius"/>
    </source>
</evidence>
<feature type="transmembrane region" description="Helical" evidence="1">
    <location>
        <begin position="235"/>
        <end position="254"/>
    </location>
</feature>
<keyword evidence="3" id="KW-1185">Reference proteome</keyword>
<feature type="transmembrane region" description="Helical" evidence="1">
    <location>
        <begin position="170"/>
        <end position="189"/>
    </location>
</feature>
<keyword evidence="1" id="KW-1133">Transmembrane helix</keyword>